<name>A0ABU7BXG0_9TELE</name>
<evidence type="ECO:0000256" key="1">
    <source>
        <dbReference type="ARBA" id="ARBA00007572"/>
    </source>
</evidence>
<comment type="similarity">
    <text evidence="1">Belongs to the ATP-dependent DNA ligase family.</text>
</comment>
<keyword evidence="5" id="KW-0067">ATP-binding</keyword>
<dbReference type="PROSITE" id="PS00697">
    <property type="entry name" value="DNA_LIGASE_A1"/>
    <property type="match status" value="1"/>
</dbReference>
<dbReference type="PANTHER" id="PTHR45674">
    <property type="entry name" value="DNA LIGASE 1/3 FAMILY MEMBER"/>
    <property type="match status" value="1"/>
</dbReference>
<dbReference type="GO" id="GO:0016874">
    <property type="term" value="F:ligase activity"/>
    <property type="evidence" value="ECO:0007669"/>
    <property type="project" value="UniProtKB-KW"/>
</dbReference>
<evidence type="ECO:0000256" key="3">
    <source>
        <dbReference type="ARBA" id="ARBA00022741"/>
    </source>
</evidence>
<comment type="caution">
    <text evidence="11">The sequence shown here is derived from an EMBL/GenBank/DDBJ whole genome shotgun (WGS) entry which is preliminary data.</text>
</comment>
<evidence type="ECO:0000259" key="10">
    <source>
        <dbReference type="Pfam" id="PF04675"/>
    </source>
</evidence>
<feature type="domain" description="DNA ligase ATP-dependent N-terminal" evidence="10">
    <location>
        <begin position="2"/>
        <end position="45"/>
    </location>
</feature>
<keyword evidence="3" id="KW-0547">Nucleotide-binding</keyword>
<keyword evidence="7" id="KW-0234">DNA repair</keyword>
<keyword evidence="8" id="KW-0812">Transmembrane</keyword>
<keyword evidence="12" id="KW-1185">Reference proteome</keyword>
<dbReference type="InterPro" id="IPR012308">
    <property type="entry name" value="DNA_ligase_ATP-dep_N"/>
</dbReference>
<feature type="domain" description="ATP-dependent DNA ligase family profile" evidence="9">
    <location>
        <begin position="123"/>
        <end position="188"/>
    </location>
</feature>
<dbReference type="Gene3D" id="3.30.470.30">
    <property type="entry name" value="DNA ligase/mRNA capping enzyme"/>
    <property type="match status" value="1"/>
</dbReference>
<evidence type="ECO:0000256" key="8">
    <source>
        <dbReference type="SAM" id="Phobius"/>
    </source>
</evidence>
<keyword evidence="8" id="KW-1133">Transmembrane helix</keyword>
<dbReference type="Pfam" id="PF01068">
    <property type="entry name" value="DNA_ligase_A_M"/>
    <property type="match status" value="1"/>
</dbReference>
<evidence type="ECO:0000313" key="11">
    <source>
        <dbReference type="EMBL" id="MED6254611.1"/>
    </source>
</evidence>
<accession>A0ABU7BXG0</accession>
<evidence type="ECO:0000256" key="4">
    <source>
        <dbReference type="ARBA" id="ARBA00022763"/>
    </source>
</evidence>
<protein>
    <submittedName>
        <fullName evidence="11">tRNA ligase</fullName>
    </submittedName>
</protein>
<dbReference type="InterPro" id="IPR036599">
    <property type="entry name" value="DNA_ligase_N_sf"/>
</dbReference>
<evidence type="ECO:0000256" key="7">
    <source>
        <dbReference type="ARBA" id="ARBA00023204"/>
    </source>
</evidence>
<dbReference type="InterPro" id="IPR016059">
    <property type="entry name" value="DNA_ligase_ATP-dep_CS"/>
</dbReference>
<reference evidence="11 12" key="1">
    <citation type="submission" date="2021-07" db="EMBL/GenBank/DDBJ databases">
        <authorList>
            <person name="Palmer J.M."/>
        </authorList>
    </citation>
    <scope>NUCLEOTIDE SEQUENCE [LARGE SCALE GENOMIC DNA]</scope>
    <source>
        <strain evidence="11 12">AT_MEX2019</strain>
        <tissue evidence="11">Muscle</tissue>
    </source>
</reference>
<evidence type="ECO:0000256" key="6">
    <source>
        <dbReference type="ARBA" id="ARBA00023172"/>
    </source>
</evidence>
<dbReference type="InterPro" id="IPR012310">
    <property type="entry name" value="DNA_ligase_ATP-dep_cent"/>
</dbReference>
<gene>
    <name evidence="11" type="primary">LIG1</name>
    <name evidence="11" type="ORF">ATANTOWER_030252</name>
</gene>
<organism evidence="11 12">
    <name type="scientific">Ataeniobius toweri</name>
    <dbReference type="NCBI Taxonomy" id="208326"/>
    <lineage>
        <taxon>Eukaryota</taxon>
        <taxon>Metazoa</taxon>
        <taxon>Chordata</taxon>
        <taxon>Craniata</taxon>
        <taxon>Vertebrata</taxon>
        <taxon>Euteleostomi</taxon>
        <taxon>Actinopterygii</taxon>
        <taxon>Neopterygii</taxon>
        <taxon>Teleostei</taxon>
        <taxon>Neoteleostei</taxon>
        <taxon>Acanthomorphata</taxon>
        <taxon>Ovalentaria</taxon>
        <taxon>Atherinomorphae</taxon>
        <taxon>Cyprinodontiformes</taxon>
        <taxon>Goodeidae</taxon>
        <taxon>Ataeniobius</taxon>
    </lineage>
</organism>
<dbReference type="SUPFAM" id="SSF117018">
    <property type="entry name" value="ATP-dependent DNA ligase DNA-binding domain"/>
    <property type="match status" value="1"/>
</dbReference>
<dbReference type="Gene3D" id="1.10.3260.10">
    <property type="entry name" value="DNA ligase, ATP-dependent, N-terminal domain"/>
    <property type="match status" value="1"/>
</dbReference>
<proteinExistence type="inferred from homology"/>
<keyword evidence="6" id="KW-0233">DNA recombination</keyword>
<evidence type="ECO:0000256" key="5">
    <source>
        <dbReference type="ARBA" id="ARBA00022840"/>
    </source>
</evidence>
<dbReference type="InterPro" id="IPR050191">
    <property type="entry name" value="ATP-dep_DNA_ligase"/>
</dbReference>
<evidence type="ECO:0000313" key="12">
    <source>
        <dbReference type="Proteomes" id="UP001345963"/>
    </source>
</evidence>
<feature type="transmembrane region" description="Helical" evidence="8">
    <location>
        <begin position="222"/>
        <end position="241"/>
    </location>
</feature>
<keyword evidence="4" id="KW-0227">DNA damage</keyword>
<keyword evidence="2 11" id="KW-0436">Ligase</keyword>
<sequence length="246" mass="27505">MNKKIDIIKGLFVACRFSEARYIVRSLAGKLRIGLAEQSVLSALSQAVCLTPPGQGFPPAVVDAGKGMSAESRRAWIEEKSLILKQTYCEMPNYDVIIPVLLKEGIDELPKHCKLTPGVPLRPMLAHPTKGVGEVMKKFDEAAFTCEYKYDGERAQIHILESGEVRIFSRNQEDNTSKYPDIISRIPKVNHLSTALAAQRKSCHNCQIRAFIAEHIHLVHSAFYFCWFLSTFSLICLTLLCPPATN</sequence>
<keyword evidence="8" id="KW-0472">Membrane</keyword>
<evidence type="ECO:0000259" key="9">
    <source>
        <dbReference type="Pfam" id="PF01068"/>
    </source>
</evidence>
<dbReference type="Proteomes" id="UP001345963">
    <property type="component" value="Unassembled WGS sequence"/>
</dbReference>
<dbReference type="EMBL" id="JAHUTI010069649">
    <property type="protein sequence ID" value="MED6254611.1"/>
    <property type="molecule type" value="Genomic_DNA"/>
</dbReference>
<dbReference type="Pfam" id="PF04675">
    <property type="entry name" value="DNA_ligase_A_N"/>
    <property type="match status" value="1"/>
</dbReference>
<dbReference type="SUPFAM" id="SSF56091">
    <property type="entry name" value="DNA ligase/mRNA capping enzyme, catalytic domain"/>
    <property type="match status" value="1"/>
</dbReference>
<evidence type="ECO:0000256" key="2">
    <source>
        <dbReference type="ARBA" id="ARBA00022598"/>
    </source>
</evidence>
<dbReference type="PANTHER" id="PTHR45674:SF4">
    <property type="entry name" value="DNA LIGASE 1"/>
    <property type="match status" value="1"/>
</dbReference>